<accession>A0A9X4SE83</accession>
<comment type="caution">
    <text evidence="5">The sequence shown here is derived from an EMBL/GenBank/DDBJ whole genome shotgun (WGS) entry which is preliminary data.</text>
</comment>
<dbReference type="InterPro" id="IPR004843">
    <property type="entry name" value="Calcineurin-like_PHP"/>
</dbReference>
<sequence length="347" mass="38106">MTWASIQRSGWWAWRLFALAALLSVGISLWDYAGRWYTPRLELRNFIMLGLFWGSRLAGPFLLWGLVAQALALPWSRRWRPLLAALLVSVGLWASLVEPELIRVRTTTLTGIPAGAQPVRLAVIADIHWGLFLRDHQLQRLVERLNALEVDAVLVAGDWVHEPPRDLLAGLAPLARIRAPVFGVMGNHDVQAPGPDLTEPLRAALQAHGVRLLDGQTLDWRGWQLVGLDDLWGGKPQAQIRALWPSGSAPAAPAPARLVVTHQPDTVALLPPSAAFLSVAGHTHGGQIWIPGFTPWFLRHTNTEHPWWNGLYTTPAGPLLVTPGIGTIGPPARLAVVPTIDVVELKR</sequence>
<gene>
    <name evidence="5" type="ORF">H010_06045</name>
</gene>
<feature type="transmembrane region" description="Helical" evidence="3">
    <location>
        <begin position="12"/>
        <end position="33"/>
    </location>
</feature>
<proteinExistence type="predicted"/>
<evidence type="ECO:0000259" key="4">
    <source>
        <dbReference type="Pfam" id="PF00149"/>
    </source>
</evidence>
<feature type="transmembrane region" description="Helical" evidence="3">
    <location>
        <begin position="45"/>
        <end position="67"/>
    </location>
</feature>
<keyword evidence="3" id="KW-0812">Transmembrane</keyword>
<dbReference type="EMBL" id="AOGK01000004">
    <property type="protein sequence ID" value="MDG5974806.1"/>
    <property type="molecule type" value="Genomic_DNA"/>
</dbReference>
<dbReference type="InterPro" id="IPR029052">
    <property type="entry name" value="Metallo-depent_PP-like"/>
</dbReference>
<keyword evidence="1" id="KW-0479">Metal-binding</keyword>
<organism evidence="5 6">
    <name type="scientific">Hydrogenophaga taeniospiralis CCUG 15921</name>
    <dbReference type="NCBI Taxonomy" id="1281780"/>
    <lineage>
        <taxon>Bacteria</taxon>
        <taxon>Pseudomonadati</taxon>
        <taxon>Pseudomonadota</taxon>
        <taxon>Betaproteobacteria</taxon>
        <taxon>Burkholderiales</taxon>
        <taxon>Comamonadaceae</taxon>
        <taxon>Hydrogenophaga</taxon>
    </lineage>
</organism>
<dbReference type="GO" id="GO:0009245">
    <property type="term" value="P:lipid A biosynthetic process"/>
    <property type="evidence" value="ECO:0007669"/>
    <property type="project" value="TreeGrafter"/>
</dbReference>
<evidence type="ECO:0000256" key="1">
    <source>
        <dbReference type="ARBA" id="ARBA00022723"/>
    </source>
</evidence>
<dbReference type="GO" id="GO:0008758">
    <property type="term" value="F:UDP-2,3-diacylglucosamine hydrolase activity"/>
    <property type="evidence" value="ECO:0007669"/>
    <property type="project" value="TreeGrafter"/>
</dbReference>
<dbReference type="SUPFAM" id="SSF56300">
    <property type="entry name" value="Metallo-dependent phosphatases"/>
    <property type="match status" value="1"/>
</dbReference>
<dbReference type="Pfam" id="PF00149">
    <property type="entry name" value="Metallophos"/>
    <property type="match status" value="1"/>
</dbReference>
<evidence type="ECO:0000313" key="5">
    <source>
        <dbReference type="EMBL" id="MDG5974806.1"/>
    </source>
</evidence>
<keyword evidence="6" id="KW-1185">Reference proteome</keyword>
<dbReference type="Gene3D" id="3.60.21.10">
    <property type="match status" value="1"/>
</dbReference>
<feature type="domain" description="Calcineurin-like phosphoesterase" evidence="4">
    <location>
        <begin position="120"/>
        <end position="284"/>
    </location>
</feature>
<keyword evidence="3" id="KW-0472">Membrane</keyword>
<dbReference type="PANTHER" id="PTHR31302:SF31">
    <property type="entry name" value="PHOSPHODIESTERASE YAEI"/>
    <property type="match status" value="1"/>
</dbReference>
<dbReference type="GO" id="GO:0046872">
    <property type="term" value="F:metal ion binding"/>
    <property type="evidence" value="ECO:0007669"/>
    <property type="project" value="UniProtKB-KW"/>
</dbReference>
<protein>
    <recommendedName>
        <fullName evidence="4">Calcineurin-like phosphoesterase domain-containing protein</fullName>
    </recommendedName>
</protein>
<name>A0A9X4SE83_9BURK</name>
<dbReference type="Proteomes" id="UP001152876">
    <property type="component" value="Unassembled WGS sequence"/>
</dbReference>
<dbReference type="GO" id="GO:0016020">
    <property type="term" value="C:membrane"/>
    <property type="evidence" value="ECO:0007669"/>
    <property type="project" value="GOC"/>
</dbReference>
<feature type="transmembrane region" description="Helical" evidence="3">
    <location>
        <begin position="79"/>
        <end position="97"/>
    </location>
</feature>
<evidence type="ECO:0000256" key="3">
    <source>
        <dbReference type="SAM" id="Phobius"/>
    </source>
</evidence>
<dbReference type="OrthoDB" id="9780884at2"/>
<evidence type="ECO:0000256" key="2">
    <source>
        <dbReference type="ARBA" id="ARBA00022801"/>
    </source>
</evidence>
<evidence type="ECO:0000313" key="6">
    <source>
        <dbReference type="Proteomes" id="UP001152876"/>
    </source>
</evidence>
<reference evidence="5" key="1">
    <citation type="submission" date="2013-01" db="EMBL/GenBank/DDBJ databases">
        <title>Genome draft of Hydrogenophaga taeniospiralis 2K1.</title>
        <authorList>
            <person name="Gomila M."/>
            <person name="Lalucat J."/>
        </authorList>
    </citation>
    <scope>NUCLEOTIDE SEQUENCE</scope>
    <source>
        <strain evidence="5">CCUG 15921</strain>
    </source>
</reference>
<keyword evidence="2" id="KW-0378">Hydrolase</keyword>
<keyword evidence="3" id="KW-1133">Transmembrane helix</keyword>
<dbReference type="InterPro" id="IPR051158">
    <property type="entry name" value="Metallophosphoesterase_sf"/>
</dbReference>
<dbReference type="AlphaFoldDB" id="A0A9X4SE83"/>
<dbReference type="PANTHER" id="PTHR31302">
    <property type="entry name" value="TRANSMEMBRANE PROTEIN WITH METALLOPHOSPHOESTERASE DOMAIN-RELATED"/>
    <property type="match status" value="1"/>
</dbReference>
<dbReference type="RefSeq" id="WP_068173837.1">
    <property type="nucleotide sequence ID" value="NZ_AOGK01000004.1"/>
</dbReference>